<name>A0A3P6SVG4_LITSI</name>
<accession>A0A3P6SVG4</accession>
<dbReference type="EMBL" id="UYRX01000284">
    <property type="protein sequence ID" value="VDK79256.1"/>
    <property type="molecule type" value="Genomic_DNA"/>
</dbReference>
<dbReference type="OrthoDB" id="5811558at2759"/>
<dbReference type="AlphaFoldDB" id="A0A3P6SVG4"/>
<evidence type="ECO:0000313" key="1">
    <source>
        <dbReference type="EMBL" id="VDK79256.1"/>
    </source>
</evidence>
<dbReference type="Proteomes" id="UP000277928">
    <property type="component" value="Unassembled WGS sequence"/>
</dbReference>
<sequence>MDCMSYPELMHLWGIDRIDSKRGFQWKVVFNQFFSKFRSNKCESDESADAMTDTAALAEAMANFVLSDDHKKKLHVK</sequence>
<protein>
    <submittedName>
        <fullName evidence="1">Uncharacterized protein</fullName>
    </submittedName>
</protein>
<dbReference type="OMA" id="DEMAYTA"/>
<organism evidence="1 2">
    <name type="scientific">Litomosoides sigmodontis</name>
    <name type="common">Filarial nematode worm</name>
    <dbReference type="NCBI Taxonomy" id="42156"/>
    <lineage>
        <taxon>Eukaryota</taxon>
        <taxon>Metazoa</taxon>
        <taxon>Ecdysozoa</taxon>
        <taxon>Nematoda</taxon>
        <taxon>Chromadorea</taxon>
        <taxon>Rhabditida</taxon>
        <taxon>Spirurina</taxon>
        <taxon>Spiruromorpha</taxon>
        <taxon>Filarioidea</taxon>
        <taxon>Onchocercidae</taxon>
        <taxon>Litomosoides</taxon>
    </lineage>
</organism>
<reference evidence="1 2" key="1">
    <citation type="submission" date="2018-08" db="EMBL/GenBank/DDBJ databases">
        <authorList>
            <person name="Laetsch R D."/>
            <person name="Stevens L."/>
            <person name="Kumar S."/>
            <person name="Blaxter L. M."/>
        </authorList>
    </citation>
    <scope>NUCLEOTIDE SEQUENCE [LARGE SCALE GENOMIC DNA]</scope>
</reference>
<keyword evidence="2" id="KW-1185">Reference proteome</keyword>
<evidence type="ECO:0000313" key="2">
    <source>
        <dbReference type="Proteomes" id="UP000277928"/>
    </source>
</evidence>
<gene>
    <name evidence="1" type="ORF">NLS_LOCUS4433</name>
</gene>
<proteinExistence type="predicted"/>